<name>A0ABN8AJQ5_9PROT</name>
<proteinExistence type="predicted"/>
<organism evidence="1 2">
    <name type="scientific">Candidatus Nitrotoga arctica</name>
    <dbReference type="NCBI Taxonomy" id="453162"/>
    <lineage>
        <taxon>Bacteria</taxon>
        <taxon>Pseudomonadati</taxon>
        <taxon>Pseudomonadota</taxon>
        <taxon>Betaproteobacteria</taxon>
        <taxon>Nitrosomonadales</taxon>
        <taxon>Gallionellaceae</taxon>
        <taxon>Candidatus Nitrotoga</taxon>
    </lineage>
</organism>
<evidence type="ECO:0000313" key="2">
    <source>
        <dbReference type="Proteomes" id="UP000839052"/>
    </source>
</evidence>
<evidence type="ECO:0000313" key="1">
    <source>
        <dbReference type="EMBL" id="CAG9931826.1"/>
    </source>
</evidence>
<keyword evidence="2" id="KW-1185">Reference proteome</keyword>
<accession>A0ABN8AJQ5</accession>
<reference evidence="1 2" key="1">
    <citation type="submission" date="2021-10" db="EMBL/GenBank/DDBJ databases">
        <authorList>
            <person name="Koch H."/>
        </authorList>
    </citation>
    <scope>NUCLEOTIDE SEQUENCE [LARGE SCALE GENOMIC DNA]</scope>
    <source>
        <strain evidence="1">6680</strain>
    </source>
</reference>
<protein>
    <submittedName>
        <fullName evidence="1">Uncharacterized protein</fullName>
    </submittedName>
</protein>
<sequence>MVESFEDWRWSSYPFITGQEAPPSWLNADWLLGQFGLQRSKALSGYRQFVMTDRGLPSPMLETRHQLLLGDNAFVERTGRQKIQKSYGKFQRPIEDRSLCRWMSTGCVTRIEIR</sequence>
<dbReference type="RefSeq" id="WP_239795876.1">
    <property type="nucleotide sequence ID" value="NZ_OU912926.1"/>
</dbReference>
<gene>
    <name evidence="1" type="ORF">NTG6680_0573</name>
</gene>
<dbReference type="Proteomes" id="UP000839052">
    <property type="component" value="Chromosome"/>
</dbReference>
<dbReference type="EMBL" id="OU912926">
    <property type="protein sequence ID" value="CAG9931826.1"/>
    <property type="molecule type" value="Genomic_DNA"/>
</dbReference>